<sequence>MLSSLPDTLTAPAAELLRSPVTYAVLGMAWLTRRLRRGTLSAWFFGLPGVVAHESAHWLMAWATGARPASFRPWPHRLDKGRWALGSVQVAQLSAFNAVPVGLAPLLLLVGGAWGWWTLVQRDVGPLEPVFWWGSYLVALAAADAWPSGADWRLAASSVPGLLLWSVLVVGAVYGGLM</sequence>
<proteinExistence type="predicted"/>
<dbReference type="RefSeq" id="WP_093426745.1">
    <property type="nucleotide sequence ID" value="NZ_FOMJ01000001.1"/>
</dbReference>
<evidence type="ECO:0000313" key="3">
    <source>
        <dbReference type="Proteomes" id="UP000198611"/>
    </source>
</evidence>
<evidence type="ECO:0000313" key="2">
    <source>
        <dbReference type="EMBL" id="SFC90758.1"/>
    </source>
</evidence>
<gene>
    <name evidence="2" type="ORF">SAMN05660831_00041</name>
</gene>
<evidence type="ECO:0008006" key="4">
    <source>
        <dbReference type="Google" id="ProtNLM"/>
    </source>
</evidence>
<keyword evidence="3" id="KW-1185">Reference proteome</keyword>
<keyword evidence="1" id="KW-0812">Transmembrane</keyword>
<accession>A0A1I1N5I1</accession>
<dbReference type="AlphaFoldDB" id="A0A1I1N5I1"/>
<keyword evidence="1" id="KW-0472">Membrane</keyword>
<dbReference type="STRING" id="1123397.SAMN05660831_00041"/>
<feature type="transmembrane region" description="Helical" evidence="1">
    <location>
        <begin position="159"/>
        <end position="177"/>
    </location>
</feature>
<evidence type="ECO:0000256" key="1">
    <source>
        <dbReference type="SAM" id="Phobius"/>
    </source>
</evidence>
<name>A0A1I1N5I1_9GAMM</name>
<dbReference type="Proteomes" id="UP000198611">
    <property type="component" value="Unassembled WGS sequence"/>
</dbReference>
<feature type="transmembrane region" description="Helical" evidence="1">
    <location>
        <begin position="83"/>
        <end position="110"/>
    </location>
</feature>
<feature type="transmembrane region" description="Helical" evidence="1">
    <location>
        <begin position="40"/>
        <end position="62"/>
    </location>
</feature>
<reference evidence="2 3" key="1">
    <citation type="submission" date="2016-10" db="EMBL/GenBank/DDBJ databases">
        <authorList>
            <person name="de Groot N.N."/>
        </authorList>
    </citation>
    <scope>NUCLEOTIDE SEQUENCE [LARGE SCALE GENOMIC DNA]</scope>
    <source>
        <strain evidence="2 3">HL3</strain>
    </source>
</reference>
<dbReference type="OrthoDB" id="9789704at2"/>
<feature type="transmembrane region" description="Helical" evidence="1">
    <location>
        <begin position="130"/>
        <end position="147"/>
    </location>
</feature>
<keyword evidence="1" id="KW-1133">Transmembrane helix</keyword>
<dbReference type="EMBL" id="FOMJ01000001">
    <property type="protein sequence ID" value="SFC90758.1"/>
    <property type="molecule type" value="Genomic_DNA"/>
</dbReference>
<organism evidence="2 3">
    <name type="scientific">Thiohalospira halophila DSM 15071</name>
    <dbReference type="NCBI Taxonomy" id="1123397"/>
    <lineage>
        <taxon>Bacteria</taxon>
        <taxon>Pseudomonadati</taxon>
        <taxon>Pseudomonadota</taxon>
        <taxon>Gammaproteobacteria</taxon>
        <taxon>Thiohalospirales</taxon>
        <taxon>Thiohalospiraceae</taxon>
        <taxon>Thiohalospira</taxon>
    </lineage>
</organism>
<protein>
    <recommendedName>
        <fullName evidence="4">Peptidase M50B-like</fullName>
    </recommendedName>
</protein>